<gene>
    <name evidence="2" type="ORF">MTR66_17945</name>
</gene>
<feature type="region of interest" description="Disordered" evidence="1">
    <location>
        <begin position="1"/>
        <end position="56"/>
    </location>
</feature>
<dbReference type="EMBL" id="JALHLG010000042">
    <property type="protein sequence ID" value="MCJ2188689.1"/>
    <property type="molecule type" value="Genomic_DNA"/>
</dbReference>
<feature type="compositionally biased region" description="Polar residues" evidence="1">
    <location>
        <begin position="21"/>
        <end position="30"/>
    </location>
</feature>
<keyword evidence="3" id="KW-1185">Reference proteome</keyword>
<dbReference type="RefSeq" id="WP_243923557.1">
    <property type="nucleotide sequence ID" value="NZ_JALHLG010000042.1"/>
</dbReference>
<reference evidence="2 3" key="1">
    <citation type="submission" date="2022-04" db="EMBL/GenBank/DDBJ databases">
        <title>Identification of a novel bacterium isolated from mangrove sediments.</title>
        <authorList>
            <person name="Pan X."/>
        </authorList>
    </citation>
    <scope>NUCLEOTIDE SEQUENCE [LARGE SCALE GENOMIC DNA]</scope>
    <source>
        <strain evidence="2 3">B2638</strain>
    </source>
</reference>
<protein>
    <submittedName>
        <fullName evidence="2">Uncharacterized protein</fullName>
    </submittedName>
</protein>
<name>A0ABT0BUG6_9SPHN</name>
<evidence type="ECO:0000256" key="1">
    <source>
        <dbReference type="SAM" id="MobiDB-lite"/>
    </source>
</evidence>
<evidence type="ECO:0000313" key="3">
    <source>
        <dbReference type="Proteomes" id="UP001202281"/>
    </source>
</evidence>
<sequence length="83" mass="9063">MSADIARGTAEQDEYLRDGALQTNGRTSGQDMPPGQEPQHAPTPASEHASGTQLRRRLVTQESIAELAAAEKPSLLQRLLRRK</sequence>
<organism evidence="2 3">
    <name type="scientific">Novosphingobium beihaiensis</name>
    <dbReference type="NCBI Taxonomy" id="2930389"/>
    <lineage>
        <taxon>Bacteria</taxon>
        <taxon>Pseudomonadati</taxon>
        <taxon>Pseudomonadota</taxon>
        <taxon>Alphaproteobacteria</taxon>
        <taxon>Sphingomonadales</taxon>
        <taxon>Sphingomonadaceae</taxon>
        <taxon>Novosphingobium</taxon>
    </lineage>
</organism>
<proteinExistence type="predicted"/>
<accession>A0ABT0BUG6</accession>
<comment type="caution">
    <text evidence="2">The sequence shown here is derived from an EMBL/GenBank/DDBJ whole genome shotgun (WGS) entry which is preliminary data.</text>
</comment>
<dbReference type="Proteomes" id="UP001202281">
    <property type="component" value="Unassembled WGS sequence"/>
</dbReference>
<evidence type="ECO:0000313" key="2">
    <source>
        <dbReference type="EMBL" id="MCJ2188689.1"/>
    </source>
</evidence>